<feature type="compositionally biased region" description="Basic and acidic residues" evidence="1">
    <location>
        <begin position="710"/>
        <end position="726"/>
    </location>
</feature>
<evidence type="ECO:0000313" key="4">
    <source>
        <dbReference type="Proteomes" id="UP000250140"/>
    </source>
</evidence>
<protein>
    <submittedName>
        <fullName evidence="3">HET-domain-containing protein</fullName>
    </submittedName>
</protein>
<organism evidence="3 4">
    <name type="scientific">Glonium stellatum</name>
    <dbReference type="NCBI Taxonomy" id="574774"/>
    <lineage>
        <taxon>Eukaryota</taxon>
        <taxon>Fungi</taxon>
        <taxon>Dikarya</taxon>
        <taxon>Ascomycota</taxon>
        <taxon>Pezizomycotina</taxon>
        <taxon>Dothideomycetes</taxon>
        <taxon>Pleosporomycetidae</taxon>
        <taxon>Gloniales</taxon>
        <taxon>Gloniaceae</taxon>
        <taxon>Glonium</taxon>
    </lineage>
</organism>
<evidence type="ECO:0000256" key="1">
    <source>
        <dbReference type="SAM" id="MobiDB-lite"/>
    </source>
</evidence>
<feature type="region of interest" description="Disordered" evidence="1">
    <location>
        <begin position="702"/>
        <end position="794"/>
    </location>
</feature>
<feature type="compositionally biased region" description="Basic and acidic residues" evidence="1">
    <location>
        <begin position="770"/>
        <end position="781"/>
    </location>
</feature>
<accession>A0A8E2F348</accession>
<dbReference type="InterPro" id="IPR010730">
    <property type="entry name" value="HET"/>
</dbReference>
<dbReference type="PANTHER" id="PTHR33112:SF12">
    <property type="entry name" value="HETEROKARYON INCOMPATIBILITY DOMAIN-CONTAINING PROTEIN"/>
    <property type="match status" value="1"/>
</dbReference>
<dbReference type="PANTHER" id="PTHR33112">
    <property type="entry name" value="DOMAIN PROTEIN, PUTATIVE-RELATED"/>
    <property type="match status" value="1"/>
</dbReference>
<dbReference type="AlphaFoldDB" id="A0A8E2F348"/>
<gene>
    <name evidence="3" type="ORF">AOQ84DRAFT_221249</name>
</gene>
<feature type="domain" description="Heterokaryon incompatibility" evidence="2">
    <location>
        <begin position="247"/>
        <end position="425"/>
    </location>
</feature>
<feature type="compositionally biased region" description="Polar residues" evidence="1">
    <location>
        <begin position="748"/>
        <end position="761"/>
    </location>
</feature>
<feature type="compositionally biased region" description="Basic and acidic residues" evidence="1">
    <location>
        <begin position="735"/>
        <end position="745"/>
    </location>
</feature>
<evidence type="ECO:0000313" key="3">
    <source>
        <dbReference type="EMBL" id="OCL09073.1"/>
    </source>
</evidence>
<reference evidence="3 4" key="1">
    <citation type="journal article" date="2016" name="Nat. Commun.">
        <title>Ectomycorrhizal ecology is imprinted in the genome of the dominant symbiotic fungus Cenococcum geophilum.</title>
        <authorList>
            <consortium name="DOE Joint Genome Institute"/>
            <person name="Peter M."/>
            <person name="Kohler A."/>
            <person name="Ohm R.A."/>
            <person name="Kuo A."/>
            <person name="Krutzmann J."/>
            <person name="Morin E."/>
            <person name="Arend M."/>
            <person name="Barry K.W."/>
            <person name="Binder M."/>
            <person name="Choi C."/>
            <person name="Clum A."/>
            <person name="Copeland A."/>
            <person name="Grisel N."/>
            <person name="Haridas S."/>
            <person name="Kipfer T."/>
            <person name="LaButti K."/>
            <person name="Lindquist E."/>
            <person name="Lipzen A."/>
            <person name="Maire R."/>
            <person name="Meier B."/>
            <person name="Mihaltcheva S."/>
            <person name="Molinier V."/>
            <person name="Murat C."/>
            <person name="Poggeler S."/>
            <person name="Quandt C.A."/>
            <person name="Sperisen C."/>
            <person name="Tritt A."/>
            <person name="Tisserant E."/>
            <person name="Crous P.W."/>
            <person name="Henrissat B."/>
            <person name="Nehls U."/>
            <person name="Egli S."/>
            <person name="Spatafora J.W."/>
            <person name="Grigoriev I.V."/>
            <person name="Martin F.M."/>
        </authorList>
    </citation>
    <scope>NUCLEOTIDE SEQUENCE [LARGE SCALE GENOMIC DNA]</scope>
    <source>
        <strain evidence="3 4">CBS 207.34</strain>
    </source>
</reference>
<dbReference type="EMBL" id="KV749521">
    <property type="protein sequence ID" value="OCL09073.1"/>
    <property type="molecule type" value="Genomic_DNA"/>
</dbReference>
<dbReference type="Pfam" id="PF06985">
    <property type="entry name" value="HET"/>
    <property type="match status" value="1"/>
</dbReference>
<name>A0A8E2F348_9PEZI</name>
<dbReference type="OrthoDB" id="5135333at2759"/>
<evidence type="ECO:0000259" key="2">
    <source>
        <dbReference type="Pfam" id="PF06985"/>
    </source>
</evidence>
<feature type="region of interest" description="Disordered" evidence="1">
    <location>
        <begin position="642"/>
        <end position="661"/>
    </location>
</feature>
<proteinExistence type="predicted"/>
<keyword evidence="4" id="KW-1185">Reference proteome</keyword>
<sequence>MTDIESTASNYANGREDAKLCARCEQLDLTIDKFIIGNASTTIARESQHDKGKKPDEARFRLKSGDSRKDLRELKVLRASRAACNFCDLVYKAIRHYSPDKTNDATTCSLTWEVDGRQVESDLELRYINKTRRIRLRWYETTGNRQEAYMVFVAPKDPTRPNSDARSKLEREIHFLGREFGAQKEKQALIKSWLDLCVKDHGEACHGTHGTTRKFKELTKETHFGVIDVVDMQLKALPIKDGKPERYVALSYVWGGKQQHKPPYTTTSTNIMTHILHGGLESAWDKLPSTIQDAILLVSRLGERYLWIDSLCIVQDSDSSWQLNAKVMHLVYGNSYFTICAADGIDSSAGLRAAKPILRALGPTDPLSEAMAGASLNGTQKSENDSNSQQMSAECAPGVRLMVARPLEAVINDSVWNKRAWTFQERVLSRRCLIFAEGRVYFQCRSTGISQDLYTDGKGSGWSLDRTNSPLRTLEELQQRPLWFYMKYVGMYTGRDLTKPRDILAAFQGISWLLERYMQAPSLFGIPTSHFDLALLWAPLGPISRRRLKPIAHLKNPCTENETGDCTCQLESESFGLKEFPSWAWSGWMGATIEYQLEMIEGCLLNIHEWLKYHTWIQWHIRDEKGHIRPLSEFLGRDSRDETVDPLELSDTDSRPMSFEDENRWKGYPRCNWRRGMVPVRTVSKLEGVDSVRYVGAPQRTRSYYGEANSNERHRDLSPNQRDSRSRPRSSLAPEYERVSNEHYVSRSRGSTFTPSINRTRSPPPSLVRRTLDLSDDDPRSRGSTFYIPRRPRVDSSGGYRDEYGRLIRAEIPNKRPTFQAILPGNPFGVISEKHYPQDPSEMQHMPILQFWTWRTELHVVARDTSLDIVDKNPSPQLSYCDIVDKERDWCGSIVLNHEWIRENQGSLFYFIAISEAKAFTKNECPVWTYYIPKERDECEWDLYYVLLLERNKKRGLWERVGIGKAFQAAFREKEWRERRTLLNYRKSSKRGIQEFSRSVNVVTYCVYNDGGPTVDESIKAADSLKNNSTKQTLCEISRPAGSTNRTDKAIVQMAGGSIRMFINGPAENIWYAAFYWCHAYLKGCDHATNGVSWYPALPTPTAASDDVGILVTDLGAIGS</sequence>
<dbReference type="Proteomes" id="UP000250140">
    <property type="component" value="Unassembled WGS sequence"/>
</dbReference>